<dbReference type="RefSeq" id="WP_085076679.1">
    <property type="nucleotide sequence ID" value="NZ_JACKRZ010000381.1"/>
</dbReference>
<accession>A0A1X1ZXR8</accession>
<gene>
    <name evidence="2" type="ORF">AWC19_25790</name>
</gene>
<reference evidence="2 3" key="1">
    <citation type="submission" date="2016-01" db="EMBL/GenBank/DDBJ databases">
        <title>The new phylogeny of the genus Mycobacterium.</title>
        <authorList>
            <person name="Tarcisio F."/>
            <person name="Conor M."/>
            <person name="Antonella G."/>
            <person name="Elisabetta G."/>
            <person name="Giulia F.S."/>
            <person name="Sara T."/>
            <person name="Anna F."/>
            <person name="Clotilde B."/>
            <person name="Roberto B."/>
            <person name="Veronica D.S."/>
            <person name="Fabio R."/>
            <person name="Monica P."/>
            <person name="Olivier J."/>
            <person name="Enrico T."/>
            <person name="Nicola S."/>
        </authorList>
    </citation>
    <scope>NUCLEOTIDE SEQUENCE [LARGE SCALE GENOMIC DNA]</scope>
    <source>
        <strain evidence="2 3">DSM 44572</strain>
    </source>
</reference>
<feature type="transmembrane region" description="Helical" evidence="1">
    <location>
        <begin position="32"/>
        <end position="51"/>
    </location>
</feature>
<evidence type="ECO:0000313" key="3">
    <source>
        <dbReference type="Proteomes" id="UP000193529"/>
    </source>
</evidence>
<comment type="caution">
    <text evidence="2">The sequence shown here is derived from an EMBL/GenBank/DDBJ whole genome shotgun (WGS) entry which is preliminary data.</text>
</comment>
<feature type="transmembrane region" description="Helical" evidence="1">
    <location>
        <begin position="57"/>
        <end position="76"/>
    </location>
</feature>
<keyword evidence="1" id="KW-0812">Transmembrane</keyword>
<organism evidence="2 3">
    <name type="scientific">Mycobacterium palustre</name>
    <dbReference type="NCBI Taxonomy" id="153971"/>
    <lineage>
        <taxon>Bacteria</taxon>
        <taxon>Bacillati</taxon>
        <taxon>Actinomycetota</taxon>
        <taxon>Actinomycetes</taxon>
        <taxon>Mycobacteriales</taxon>
        <taxon>Mycobacteriaceae</taxon>
        <taxon>Mycobacterium</taxon>
        <taxon>Mycobacterium simiae complex</taxon>
    </lineage>
</organism>
<dbReference type="AlphaFoldDB" id="A0A1X1ZXR8"/>
<evidence type="ECO:0000256" key="1">
    <source>
        <dbReference type="SAM" id="Phobius"/>
    </source>
</evidence>
<evidence type="ECO:0000313" key="2">
    <source>
        <dbReference type="EMBL" id="ORW29738.1"/>
    </source>
</evidence>
<sequence>MDYPKTDPVDHERTFRQHAGETLIHGPHAPGVYGTIVAAGALIIGLCAVATGHLLAGSASVVVAVVLAVSSAAWLLHTHRKVRDAELRWHAAHSDTPAPPPTS</sequence>
<keyword evidence="1" id="KW-1133">Transmembrane helix</keyword>
<keyword evidence="3" id="KW-1185">Reference proteome</keyword>
<dbReference type="STRING" id="153971.AWC19_25790"/>
<proteinExistence type="predicted"/>
<dbReference type="OrthoDB" id="4741344at2"/>
<dbReference type="Proteomes" id="UP000193529">
    <property type="component" value="Unassembled WGS sequence"/>
</dbReference>
<dbReference type="EMBL" id="LQPJ01000043">
    <property type="protein sequence ID" value="ORW29738.1"/>
    <property type="molecule type" value="Genomic_DNA"/>
</dbReference>
<evidence type="ECO:0008006" key="4">
    <source>
        <dbReference type="Google" id="ProtNLM"/>
    </source>
</evidence>
<keyword evidence="1" id="KW-0472">Membrane</keyword>
<protein>
    <recommendedName>
        <fullName evidence="4">UsfY protein</fullName>
    </recommendedName>
</protein>
<name>A0A1X1ZXR8_9MYCO</name>